<dbReference type="EMBL" id="JALJOR010000003">
    <property type="protein sequence ID" value="KAK9820352.1"/>
    <property type="molecule type" value="Genomic_DNA"/>
</dbReference>
<proteinExistence type="predicted"/>
<gene>
    <name evidence="2" type="ORF">WJX72_009350</name>
</gene>
<sequence length="338" mass="37268">MSQVECQNGVSFTRGSADAPCVSQSASKRADLHSAERCTHSAVWWAAFLLAVFLPSWLFWMCDGKQVYRSINQATTAALEFPRAHPIHIPQDEGKRDYVQTDHTLIMWQEAMDGLHAVIASSTPSGGISDSQQAQLLFEGEKPRKRSVLQDYRAALITLYFALAGSLYLHNNVHMAVVMLQLNACELLLLYKIKTLDDAVSTAVQKLQEDMMTFALLPIEVEGTLLAQQYMCLHKMEIVLQAWEGTTLGQSIRIPGLTDYVTLNLTLLISLVLATSVRAGEIMVNAFNPSLPQSFVAQKIIRRMLKASGLSRRSLFGSGDQSALINHKEAAAVVASKS</sequence>
<keyword evidence="3" id="KW-1185">Reference proteome</keyword>
<reference evidence="2 3" key="1">
    <citation type="journal article" date="2024" name="Nat. Commun.">
        <title>Phylogenomics reveals the evolutionary origins of lichenization in chlorophyte algae.</title>
        <authorList>
            <person name="Puginier C."/>
            <person name="Libourel C."/>
            <person name="Otte J."/>
            <person name="Skaloud P."/>
            <person name="Haon M."/>
            <person name="Grisel S."/>
            <person name="Petersen M."/>
            <person name="Berrin J.G."/>
            <person name="Delaux P.M."/>
            <person name="Dal Grande F."/>
            <person name="Keller J."/>
        </authorList>
    </citation>
    <scope>NUCLEOTIDE SEQUENCE [LARGE SCALE GENOMIC DNA]</scope>
    <source>
        <strain evidence="2 3">SAG 2043</strain>
    </source>
</reference>
<comment type="caution">
    <text evidence="2">The sequence shown here is derived from an EMBL/GenBank/DDBJ whole genome shotgun (WGS) entry which is preliminary data.</text>
</comment>
<accession>A0AAW1QGB2</accession>
<organism evidence="2 3">
    <name type="scientific">[Myrmecia] bisecta</name>
    <dbReference type="NCBI Taxonomy" id="41462"/>
    <lineage>
        <taxon>Eukaryota</taxon>
        <taxon>Viridiplantae</taxon>
        <taxon>Chlorophyta</taxon>
        <taxon>core chlorophytes</taxon>
        <taxon>Trebouxiophyceae</taxon>
        <taxon>Trebouxiales</taxon>
        <taxon>Trebouxiaceae</taxon>
        <taxon>Myrmecia</taxon>
    </lineage>
</organism>
<dbReference type="Proteomes" id="UP001489004">
    <property type="component" value="Unassembled WGS sequence"/>
</dbReference>
<protein>
    <submittedName>
        <fullName evidence="2">Uncharacterized protein</fullName>
    </submittedName>
</protein>
<keyword evidence="1" id="KW-1133">Transmembrane helix</keyword>
<feature type="transmembrane region" description="Helical" evidence="1">
    <location>
        <begin position="42"/>
        <end position="60"/>
    </location>
</feature>
<evidence type="ECO:0000256" key="1">
    <source>
        <dbReference type="SAM" id="Phobius"/>
    </source>
</evidence>
<keyword evidence="1" id="KW-0812">Transmembrane</keyword>
<feature type="transmembrane region" description="Helical" evidence="1">
    <location>
        <begin position="152"/>
        <end position="169"/>
    </location>
</feature>
<keyword evidence="1" id="KW-0472">Membrane</keyword>
<dbReference type="AlphaFoldDB" id="A0AAW1QGB2"/>
<name>A0AAW1QGB2_9CHLO</name>
<evidence type="ECO:0000313" key="2">
    <source>
        <dbReference type="EMBL" id="KAK9820352.1"/>
    </source>
</evidence>
<evidence type="ECO:0000313" key="3">
    <source>
        <dbReference type="Proteomes" id="UP001489004"/>
    </source>
</evidence>